<evidence type="ECO:0000313" key="1">
    <source>
        <dbReference type="EMBL" id="SQC85911.1"/>
    </source>
</evidence>
<evidence type="ECO:0000313" key="3">
    <source>
        <dbReference type="Proteomes" id="UP000250675"/>
    </source>
</evidence>
<reference evidence="2 3" key="1">
    <citation type="submission" date="2018-06" db="EMBL/GenBank/DDBJ databases">
        <authorList>
            <consortium name="Pathogen Informatics"/>
            <person name="Doyle S."/>
        </authorList>
    </citation>
    <scope>NUCLEOTIDE SEQUENCE [LARGE SCALE GENOMIC DNA]</scope>
    <source>
        <strain evidence="2 3">NCTC9645</strain>
    </source>
</reference>
<protein>
    <submittedName>
        <fullName evidence="2">Uncharacterized protein</fullName>
    </submittedName>
</protein>
<dbReference type="Proteomes" id="UP000250675">
    <property type="component" value="Unassembled WGS sequence"/>
</dbReference>
<dbReference type="EMBL" id="UASO01000005">
    <property type="protein sequence ID" value="SQC85911.1"/>
    <property type="molecule type" value="Genomic_DNA"/>
</dbReference>
<sequence length="83" mass="9352">MTGVLDKKNDVFFDRITDITAKMSASVDTLLQLTDGKTKYFSENNEKIIRDVIDDIIRAASLILTEAINATHPEEQDKVKPLQ</sequence>
<dbReference type="AlphaFoldDB" id="A0A2X3ILV0"/>
<accession>A0A2X3ILV0</accession>
<evidence type="ECO:0000313" key="2">
    <source>
        <dbReference type="EMBL" id="SQC87936.1"/>
    </source>
</evidence>
<gene>
    <name evidence="1" type="ORF">NCTC9645_03974</name>
    <name evidence="2" type="ORF">NCTC9645_06076</name>
</gene>
<dbReference type="EMBL" id="UASO01000010">
    <property type="protein sequence ID" value="SQC87936.1"/>
    <property type="molecule type" value="Genomic_DNA"/>
</dbReference>
<proteinExistence type="predicted"/>
<name>A0A2X3ILV0_KLEPN</name>
<organism evidence="2 3">
    <name type="scientific">Klebsiella pneumoniae</name>
    <dbReference type="NCBI Taxonomy" id="573"/>
    <lineage>
        <taxon>Bacteria</taxon>
        <taxon>Pseudomonadati</taxon>
        <taxon>Pseudomonadota</taxon>
        <taxon>Gammaproteobacteria</taxon>
        <taxon>Enterobacterales</taxon>
        <taxon>Enterobacteriaceae</taxon>
        <taxon>Klebsiella/Raoultella group</taxon>
        <taxon>Klebsiella</taxon>
        <taxon>Klebsiella pneumoniae complex</taxon>
    </lineage>
</organism>